<feature type="chain" id="PRO_5017381843" description="Beta-lactamase-inhibitor-like PepSY-like domain-containing protein" evidence="1">
    <location>
        <begin position="22"/>
        <end position="115"/>
    </location>
</feature>
<keyword evidence="3" id="KW-1185">Reference proteome</keyword>
<proteinExistence type="predicted"/>
<protein>
    <recommendedName>
        <fullName evidence="4">Beta-lactamase-inhibitor-like PepSY-like domain-containing protein</fullName>
    </recommendedName>
</protein>
<reference evidence="3" key="1">
    <citation type="submission" date="2018-09" db="EMBL/GenBank/DDBJ databases">
        <title>Chryseolinea sp. KIS68-18 isolated from soil.</title>
        <authorList>
            <person name="Weon H.-Y."/>
            <person name="Kwon S.-W."/>
            <person name="Lee S.A."/>
        </authorList>
    </citation>
    <scope>NUCLEOTIDE SEQUENCE [LARGE SCALE GENOMIC DNA]</scope>
    <source>
        <strain evidence="3">KIS68-18</strain>
    </source>
</reference>
<dbReference type="Proteomes" id="UP000266183">
    <property type="component" value="Chromosome"/>
</dbReference>
<evidence type="ECO:0000256" key="1">
    <source>
        <dbReference type="SAM" id="SignalP"/>
    </source>
</evidence>
<dbReference type="KEGG" id="chk:D4L85_16715"/>
<dbReference type="OrthoDB" id="981231at2"/>
<keyword evidence="1" id="KW-0732">Signal</keyword>
<dbReference type="AlphaFoldDB" id="A0A385SMP1"/>
<accession>A0A385SMP1</accession>
<sequence>MKNALYLVAGMFLMSISVSIAQVTNDTTQVVREGNPQIVEPQLEQSMNYTKDMVKIKASDVPKPVQQALQSTEYKGWENAALYRSKSSDMYLVEMKNGDMTKTYRFDRNGKRIKE</sequence>
<evidence type="ECO:0008006" key="4">
    <source>
        <dbReference type="Google" id="ProtNLM"/>
    </source>
</evidence>
<gene>
    <name evidence="2" type="ORF">D4L85_16715</name>
</gene>
<dbReference type="EMBL" id="CP032382">
    <property type="protein sequence ID" value="AYB32112.1"/>
    <property type="molecule type" value="Genomic_DNA"/>
</dbReference>
<dbReference type="SUPFAM" id="SSF160574">
    <property type="entry name" value="BT0923-like"/>
    <property type="match status" value="1"/>
</dbReference>
<feature type="signal peptide" evidence="1">
    <location>
        <begin position="1"/>
        <end position="21"/>
    </location>
</feature>
<name>A0A385SMP1_9BACT</name>
<dbReference type="Gene3D" id="3.10.450.360">
    <property type="match status" value="1"/>
</dbReference>
<evidence type="ECO:0000313" key="2">
    <source>
        <dbReference type="EMBL" id="AYB32112.1"/>
    </source>
</evidence>
<organism evidence="2 3">
    <name type="scientific">Chryseolinea soli</name>
    <dbReference type="NCBI Taxonomy" id="2321403"/>
    <lineage>
        <taxon>Bacteria</taxon>
        <taxon>Pseudomonadati</taxon>
        <taxon>Bacteroidota</taxon>
        <taxon>Cytophagia</taxon>
        <taxon>Cytophagales</taxon>
        <taxon>Fulvivirgaceae</taxon>
        <taxon>Chryseolinea</taxon>
    </lineage>
</organism>
<evidence type="ECO:0000313" key="3">
    <source>
        <dbReference type="Proteomes" id="UP000266183"/>
    </source>
</evidence>
<dbReference type="RefSeq" id="WP_119755371.1">
    <property type="nucleotide sequence ID" value="NZ_CP032382.1"/>
</dbReference>